<evidence type="ECO:0000313" key="3">
    <source>
        <dbReference type="Proteomes" id="UP000777438"/>
    </source>
</evidence>
<dbReference type="OrthoDB" id="5154014at2759"/>
<keyword evidence="1" id="KW-0812">Transmembrane</keyword>
<keyword evidence="3" id="KW-1185">Reference proteome</keyword>
<sequence length="396" mass="44421">MASSECWSPSATKLVVEAGRYFCGINKEQDHTLKHAVFFGSRRTVFWKRSAKSNTGSGGLMVFQPTHASFGDDFVKDNHSSEAELFHEAPILRQITSWKWKFAWKVIWLYRLSRLFDTTAIQDYITAWRKENGKHAIDIFDEGGIGIRIPCPAPSEVDDKTLVSHVKLFYRLLLLQQGFLRALVPKTLARIDIIELTEHRGAQIVSTLDLGFDGFREVKFFNKPSRLRGSKIIESLRKHGVYRCLGLDCGCSAADGNLETQPTTVTALFMVQTWKAFAAPIFILTPTLLSMAVMVVWPIVAVKRFELEAQASIQTATGVASYLMTAGALLVALVALYDQFLTKQKQTIESRSSMEFVEHENTREPCELALFSTDITDNDRGDAAAARQGDVELRTL</sequence>
<name>A0A9P9AQY3_9HYPO</name>
<comment type="caution">
    <text evidence="2">The sequence shown here is derived from an EMBL/GenBank/DDBJ whole genome shotgun (WGS) entry which is preliminary data.</text>
</comment>
<dbReference type="Proteomes" id="UP000777438">
    <property type="component" value="Unassembled WGS sequence"/>
</dbReference>
<organism evidence="2 3">
    <name type="scientific">Thelonectria olida</name>
    <dbReference type="NCBI Taxonomy" id="1576542"/>
    <lineage>
        <taxon>Eukaryota</taxon>
        <taxon>Fungi</taxon>
        <taxon>Dikarya</taxon>
        <taxon>Ascomycota</taxon>
        <taxon>Pezizomycotina</taxon>
        <taxon>Sordariomycetes</taxon>
        <taxon>Hypocreomycetidae</taxon>
        <taxon>Hypocreales</taxon>
        <taxon>Nectriaceae</taxon>
        <taxon>Thelonectria</taxon>
    </lineage>
</organism>
<keyword evidence="1" id="KW-1133">Transmembrane helix</keyword>
<dbReference type="EMBL" id="JAGPYM010000008">
    <property type="protein sequence ID" value="KAH6891192.1"/>
    <property type="molecule type" value="Genomic_DNA"/>
</dbReference>
<protein>
    <submittedName>
        <fullName evidence="2">Uncharacterized protein</fullName>
    </submittedName>
</protein>
<proteinExistence type="predicted"/>
<keyword evidence="1" id="KW-0472">Membrane</keyword>
<feature type="transmembrane region" description="Helical" evidence="1">
    <location>
        <begin position="277"/>
        <end position="299"/>
    </location>
</feature>
<dbReference type="AlphaFoldDB" id="A0A9P9AQY3"/>
<accession>A0A9P9AQY3</accession>
<gene>
    <name evidence="2" type="ORF">B0T10DRAFT_560452</name>
</gene>
<reference evidence="2 3" key="1">
    <citation type="journal article" date="2021" name="Nat. Commun.">
        <title>Genetic determinants of endophytism in the Arabidopsis root mycobiome.</title>
        <authorList>
            <person name="Mesny F."/>
            <person name="Miyauchi S."/>
            <person name="Thiergart T."/>
            <person name="Pickel B."/>
            <person name="Atanasova L."/>
            <person name="Karlsson M."/>
            <person name="Huettel B."/>
            <person name="Barry K.W."/>
            <person name="Haridas S."/>
            <person name="Chen C."/>
            <person name="Bauer D."/>
            <person name="Andreopoulos W."/>
            <person name="Pangilinan J."/>
            <person name="LaButti K."/>
            <person name="Riley R."/>
            <person name="Lipzen A."/>
            <person name="Clum A."/>
            <person name="Drula E."/>
            <person name="Henrissat B."/>
            <person name="Kohler A."/>
            <person name="Grigoriev I.V."/>
            <person name="Martin F.M."/>
            <person name="Hacquard S."/>
        </authorList>
    </citation>
    <scope>NUCLEOTIDE SEQUENCE [LARGE SCALE GENOMIC DNA]</scope>
    <source>
        <strain evidence="2 3">MPI-CAGE-CH-0241</strain>
    </source>
</reference>
<evidence type="ECO:0000256" key="1">
    <source>
        <dbReference type="SAM" id="Phobius"/>
    </source>
</evidence>
<evidence type="ECO:0000313" key="2">
    <source>
        <dbReference type="EMBL" id="KAH6891192.1"/>
    </source>
</evidence>
<feature type="transmembrane region" description="Helical" evidence="1">
    <location>
        <begin position="319"/>
        <end position="337"/>
    </location>
</feature>